<keyword evidence="2" id="KW-0812">Transmembrane</keyword>
<feature type="transmembrane region" description="Helical" evidence="2">
    <location>
        <begin position="70"/>
        <end position="96"/>
    </location>
</feature>
<evidence type="ECO:0000313" key="3">
    <source>
        <dbReference type="EMBL" id="WIM69725.1"/>
    </source>
</evidence>
<dbReference type="Pfam" id="PF04186">
    <property type="entry name" value="FxsA"/>
    <property type="match status" value="1"/>
</dbReference>
<name>A0ABY8VQ84_9CORY</name>
<evidence type="ECO:0000256" key="2">
    <source>
        <dbReference type="SAM" id="Phobius"/>
    </source>
</evidence>
<dbReference type="RefSeq" id="WP_284874319.1">
    <property type="nucleotide sequence ID" value="NZ_CP126970.1"/>
</dbReference>
<feature type="transmembrane region" description="Helical" evidence="2">
    <location>
        <begin position="27"/>
        <end position="49"/>
    </location>
</feature>
<dbReference type="InterPro" id="IPR007313">
    <property type="entry name" value="FxsA"/>
</dbReference>
<feature type="region of interest" description="Disordered" evidence="1">
    <location>
        <begin position="140"/>
        <end position="176"/>
    </location>
</feature>
<evidence type="ECO:0000256" key="1">
    <source>
        <dbReference type="SAM" id="MobiDB-lite"/>
    </source>
</evidence>
<organism evidence="3 4">
    <name type="scientific">Corynebacterium suedekumii</name>
    <dbReference type="NCBI Taxonomy" id="3049801"/>
    <lineage>
        <taxon>Bacteria</taxon>
        <taxon>Bacillati</taxon>
        <taxon>Actinomycetota</taxon>
        <taxon>Actinomycetes</taxon>
        <taxon>Mycobacteriales</taxon>
        <taxon>Corynebacteriaceae</taxon>
        <taxon>Corynebacterium</taxon>
    </lineage>
</organism>
<dbReference type="EMBL" id="CP126970">
    <property type="protein sequence ID" value="WIM69725.1"/>
    <property type="molecule type" value="Genomic_DNA"/>
</dbReference>
<feature type="compositionally biased region" description="Polar residues" evidence="1">
    <location>
        <begin position="158"/>
        <end position="168"/>
    </location>
</feature>
<keyword evidence="4" id="KW-1185">Reference proteome</keyword>
<dbReference type="PANTHER" id="PTHR35335">
    <property type="entry name" value="UPF0716 PROTEIN FXSA"/>
    <property type="match status" value="1"/>
</dbReference>
<proteinExistence type="predicted"/>
<accession>A0ABY8VQ84</accession>
<protein>
    <submittedName>
        <fullName evidence="3">FxsA family protein</fullName>
    </submittedName>
</protein>
<dbReference type="PANTHER" id="PTHR35335:SF1">
    <property type="entry name" value="UPF0716 PROTEIN FXSA"/>
    <property type="match status" value="1"/>
</dbReference>
<evidence type="ECO:0000313" key="4">
    <source>
        <dbReference type="Proteomes" id="UP001238805"/>
    </source>
</evidence>
<dbReference type="Proteomes" id="UP001238805">
    <property type="component" value="Chromosome"/>
</dbReference>
<reference evidence="3 4" key="1">
    <citation type="submission" date="2023-05" db="EMBL/GenBank/DDBJ databases">
        <title>Corynebacterium suedekumii sp. nov. and Corynebacterium breve sp. nov. isolated from raw cow's milk.</title>
        <authorList>
            <person name="Baer M.K."/>
            <person name="Mehl L."/>
            <person name="Hellmuth R."/>
            <person name="Marke G."/>
            <person name="Lipski A."/>
        </authorList>
    </citation>
    <scope>NUCLEOTIDE SEQUENCE [LARGE SCALE GENOMIC DNA]</scope>
    <source>
        <strain evidence="3 4">LM112</strain>
    </source>
</reference>
<dbReference type="NCBIfam" id="NF008528">
    <property type="entry name" value="PRK11463.1-2"/>
    <property type="match status" value="1"/>
</dbReference>
<sequence length="212" mass="22038">MPFLLAVVPYLLIEAVTFWAVATWIGVGWALLTVFILMAVGIVAAGVEMQRVGRSAAARRITPGRMAGDYGLLTVGAILAGLPGIASSVLGLLLIFPPSRAIARKVLAKKLVKSVEDFGVRSFEATNAYRTGASYGTFGDPEEAHPAVDPTAPVPGARSSTRTRSTNGPAPCARRTSGTRAMTGVTLPVGSGDPASPVAACRGIRPARLRLQ</sequence>
<keyword evidence="2" id="KW-0472">Membrane</keyword>
<keyword evidence="2" id="KW-1133">Transmembrane helix</keyword>
<gene>
    <name evidence="3" type="ORF">QP029_10910</name>
</gene>